<evidence type="ECO:0000256" key="1">
    <source>
        <dbReference type="SAM" id="MobiDB-lite"/>
    </source>
</evidence>
<dbReference type="EMBL" id="CAJVPQ010001142">
    <property type="protein sequence ID" value="CAG8534312.1"/>
    <property type="molecule type" value="Genomic_DNA"/>
</dbReference>
<dbReference type="AlphaFoldDB" id="A0A9N9AL78"/>
<feature type="region of interest" description="Disordered" evidence="1">
    <location>
        <begin position="201"/>
        <end position="233"/>
    </location>
</feature>
<feature type="compositionally biased region" description="Low complexity" evidence="1">
    <location>
        <begin position="201"/>
        <end position="216"/>
    </location>
</feature>
<comment type="caution">
    <text evidence="2">The sequence shown here is derived from an EMBL/GenBank/DDBJ whole genome shotgun (WGS) entry which is preliminary data.</text>
</comment>
<proteinExistence type="predicted"/>
<keyword evidence="3" id="KW-1185">Reference proteome</keyword>
<dbReference type="Proteomes" id="UP000789570">
    <property type="component" value="Unassembled WGS sequence"/>
</dbReference>
<sequence>MLKSVASLFKTTSTSTTSTADIKTDITSLNTINTVENSTVTVPKETATNDTPLIHLIRQQRRQKLEETVLMRKIAHQSLTNHYEQDHLPLSHVQEKLKDDEAPLVQVQQQLEQQKNDAVIYTATKEKLKSIFYNQRMSYSFLTKPIQPRHTIPTSSANTSNNSTESISTANNDVDDKDYDVWDDAVIGRIMNLVDTIGVDSTQGTTQETENTSSENPIENVTEKDGSKDNSKEEPMVFMNARENRIESMTEGLINFDEIISDNLKLSSNESAKEKDITVSNVTIEITLRNKRSDNLLRDSGYGEKAT</sequence>
<organism evidence="2 3">
    <name type="scientific">Funneliformis caledonium</name>
    <dbReference type="NCBI Taxonomy" id="1117310"/>
    <lineage>
        <taxon>Eukaryota</taxon>
        <taxon>Fungi</taxon>
        <taxon>Fungi incertae sedis</taxon>
        <taxon>Mucoromycota</taxon>
        <taxon>Glomeromycotina</taxon>
        <taxon>Glomeromycetes</taxon>
        <taxon>Glomerales</taxon>
        <taxon>Glomeraceae</taxon>
        <taxon>Funneliformis</taxon>
    </lineage>
</organism>
<feature type="region of interest" description="Disordered" evidence="1">
    <location>
        <begin position="149"/>
        <end position="174"/>
    </location>
</feature>
<name>A0A9N9AL78_9GLOM</name>
<accession>A0A9N9AL78</accession>
<evidence type="ECO:0000313" key="2">
    <source>
        <dbReference type="EMBL" id="CAG8534312.1"/>
    </source>
</evidence>
<feature type="compositionally biased region" description="Basic and acidic residues" evidence="1">
    <location>
        <begin position="221"/>
        <end position="233"/>
    </location>
</feature>
<evidence type="ECO:0000313" key="3">
    <source>
        <dbReference type="Proteomes" id="UP000789570"/>
    </source>
</evidence>
<gene>
    <name evidence="2" type="ORF">FCALED_LOCUS5327</name>
</gene>
<dbReference type="OrthoDB" id="2382382at2759"/>
<feature type="non-terminal residue" evidence="2">
    <location>
        <position position="307"/>
    </location>
</feature>
<reference evidence="2" key="1">
    <citation type="submission" date="2021-06" db="EMBL/GenBank/DDBJ databases">
        <authorList>
            <person name="Kallberg Y."/>
            <person name="Tangrot J."/>
            <person name="Rosling A."/>
        </authorList>
    </citation>
    <scope>NUCLEOTIDE SEQUENCE</scope>
    <source>
        <strain evidence="2">UK204</strain>
    </source>
</reference>
<protein>
    <submittedName>
        <fullName evidence="2">11209_t:CDS:1</fullName>
    </submittedName>
</protein>
<feature type="compositionally biased region" description="Low complexity" evidence="1">
    <location>
        <begin position="151"/>
        <end position="172"/>
    </location>
</feature>